<keyword evidence="1" id="KW-0732">Signal</keyword>
<dbReference type="Proteomes" id="UP001285441">
    <property type="component" value="Unassembled WGS sequence"/>
</dbReference>
<comment type="caution">
    <text evidence="2">The sequence shown here is derived from an EMBL/GenBank/DDBJ whole genome shotgun (WGS) entry which is preliminary data.</text>
</comment>
<reference evidence="2" key="2">
    <citation type="submission" date="2023-06" db="EMBL/GenBank/DDBJ databases">
        <authorList>
            <consortium name="Lawrence Berkeley National Laboratory"/>
            <person name="Haridas S."/>
            <person name="Hensen N."/>
            <person name="Bonometti L."/>
            <person name="Westerberg I."/>
            <person name="Brannstrom I.O."/>
            <person name="Guillou S."/>
            <person name="Cros-Aarteil S."/>
            <person name="Calhoun S."/>
            <person name="Kuo A."/>
            <person name="Mondo S."/>
            <person name="Pangilinan J."/>
            <person name="Riley R."/>
            <person name="LaButti K."/>
            <person name="Andreopoulos B."/>
            <person name="Lipzen A."/>
            <person name="Chen C."/>
            <person name="Yanf M."/>
            <person name="Daum C."/>
            <person name="Ng V."/>
            <person name="Clum A."/>
            <person name="Steindorff A."/>
            <person name="Ohm R."/>
            <person name="Martin F."/>
            <person name="Silar P."/>
            <person name="Natvig D."/>
            <person name="Lalanne C."/>
            <person name="Gautier V."/>
            <person name="Ament-velasquez S.L."/>
            <person name="Kruys A."/>
            <person name="Hutchinson M.I."/>
            <person name="Powell A.J."/>
            <person name="Barry K."/>
            <person name="Miller A.N."/>
            <person name="Grigoriev I.V."/>
            <person name="Debuchy R."/>
            <person name="Gladieux P."/>
            <person name="Thoren M.H."/>
            <person name="Johannesson H."/>
        </authorList>
    </citation>
    <scope>NUCLEOTIDE SEQUENCE</scope>
    <source>
        <strain evidence="2">CBS 232.78</strain>
    </source>
</reference>
<evidence type="ECO:0000256" key="1">
    <source>
        <dbReference type="SAM" id="SignalP"/>
    </source>
</evidence>
<dbReference type="AlphaFoldDB" id="A0AAE0NHP3"/>
<evidence type="ECO:0000313" key="3">
    <source>
        <dbReference type="Proteomes" id="UP001285441"/>
    </source>
</evidence>
<sequence length="195" mass="20646">MIAKAPMVPPMIAPVLLLLLGVVGVGDGEVVLTVEIVLLAVAGTLAGTELDVEAEVCGACDVVDDGGLDVWVVSQAGPATSRRTVAVVKAVSGQSAVGDGRNSVRTEPPEAVQCINSAVPARRCHPGPRRISIVIAARRKLGVGGALIDNKRWGLGKYDFWWVYDTLHALEAQDYPLNLFGILETWSSDDFFSEP</sequence>
<proteinExistence type="predicted"/>
<gene>
    <name evidence="2" type="ORF">B0H63DRAFT_450994</name>
</gene>
<dbReference type="EMBL" id="JAULSW010000005">
    <property type="protein sequence ID" value="KAK3381686.1"/>
    <property type="molecule type" value="Genomic_DNA"/>
</dbReference>
<organism evidence="2 3">
    <name type="scientific">Podospora didyma</name>
    <dbReference type="NCBI Taxonomy" id="330526"/>
    <lineage>
        <taxon>Eukaryota</taxon>
        <taxon>Fungi</taxon>
        <taxon>Dikarya</taxon>
        <taxon>Ascomycota</taxon>
        <taxon>Pezizomycotina</taxon>
        <taxon>Sordariomycetes</taxon>
        <taxon>Sordariomycetidae</taxon>
        <taxon>Sordariales</taxon>
        <taxon>Podosporaceae</taxon>
        <taxon>Podospora</taxon>
    </lineage>
</organism>
<evidence type="ECO:0000313" key="2">
    <source>
        <dbReference type="EMBL" id="KAK3381686.1"/>
    </source>
</evidence>
<name>A0AAE0NHP3_9PEZI</name>
<feature type="chain" id="PRO_5041944809" evidence="1">
    <location>
        <begin position="29"/>
        <end position="195"/>
    </location>
</feature>
<accession>A0AAE0NHP3</accession>
<reference evidence="2" key="1">
    <citation type="journal article" date="2023" name="Mol. Phylogenet. Evol.">
        <title>Genome-scale phylogeny and comparative genomics of the fungal order Sordariales.</title>
        <authorList>
            <person name="Hensen N."/>
            <person name="Bonometti L."/>
            <person name="Westerberg I."/>
            <person name="Brannstrom I.O."/>
            <person name="Guillou S."/>
            <person name="Cros-Aarteil S."/>
            <person name="Calhoun S."/>
            <person name="Haridas S."/>
            <person name="Kuo A."/>
            <person name="Mondo S."/>
            <person name="Pangilinan J."/>
            <person name="Riley R."/>
            <person name="LaButti K."/>
            <person name="Andreopoulos B."/>
            <person name="Lipzen A."/>
            <person name="Chen C."/>
            <person name="Yan M."/>
            <person name="Daum C."/>
            <person name="Ng V."/>
            <person name="Clum A."/>
            <person name="Steindorff A."/>
            <person name="Ohm R.A."/>
            <person name="Martin F."/>
            <person name="Silar P."/>
            <person name="Natvig D.O."/>
            <person name="Lalanne C."/>
            <person name="Gautier V."/>
            <person name="Ament-Velasquez S.L."/>
            <person name="Kruys A."/>
            <person name="Hutchinson M.I."/>
            <person name="Powell A.J."/>
            <person name="Barry K."/>
            <person name="Miller A.N."/>
            <person name="Grigoriev I.V."/>
            <person name="Debuchy R."/>
            <person name="Gladieux P."/>
            <person name="Hiltunen Thoren M."/>
            <person name="Johannesson H."/>
        </authorList>
    </citation>
    <scope>NUCLEOTIDE SEQUENCE</scope>
    <source>
        <strain evidence="2">CBS 232.78</strain>
    </source>
</reference>
<feature type="signal peptide" evidence="1">
    <location>
        <begin position="1"/>
        <end position="28"/>
    </location>
</feature>
<protein>
    <submittedName>
        <fullName evidence="2">Uncharacterized protein</fullName>
    </submittedName>
</protein>
<keyword evidence="3" id="KW-1185">Reference proteome</keyword>